<dbReference type="PANTHER" id="PTHR44591">
    <property type="entry name" value="STRESS RESPONSE REGULATOR PROTEIN 1"/>
    <property type="match status" value="1"/>
</dbReference>
<proteinExistence type="predicted"/>
<dbReference type="Proteomes" id="UP000637423">
    <property type="component" value="Unassembled WGS sequence"/>
</dbReference>
<dbReference type="SUPFAM" id="SSF52172">
    <property type="entry name" value="CheY-like"/>
    <property type="match status" value="1"/>
</dbReference>
<keyword evidence="5" id="KW-1185">Reference proteome</keyword>
<reference evidence="4" key="2">
    <citation type="submission" date="2020-09" db="EMBL/GenBank/DDBJ databases">
        <authorList>
            <person name="Sun Q."/>
            <person name="Zhou Y."/>
        </authorList>
    </citation>
    <scope>NUCLEOTIDE SEQUENCE</scope>
    <source>
        <strain evidence="4">CGMCC 1.10998</strain>
    </source>
</reference>
<dbReference type="InterPro" id="IPR050595">
    <property type="entry name" value="Bact_response_regulator"/>
</dbReference>
<gene>
    <name evidence="4" type="ORF">GCM10011396_23830</name>
</gene>
<evidence type="ECO:0000259" key="3">
    <source>
        <dbReference type="PROSITE" id="PS50110"/>
    </source>
</evidence>
<feature type="domain" description="Response regulatory" evidence="3">
    <location>
        <begin position="1"/>
        <end position="114"/>
    </location>
</feature>
<reference evidence="4" key="1">
    <citation type="journal article" date="2014" name="Int. J. Syst. Evol. Microbiol.">
        <title>Complete genome sequence of Corynebacterium casei LMG S-19264T (=DSM 44701T), isolated from a smear-ripened cheese.</title>
        <authorList>
            <consortium name="US DOE Joint Genome Institute (JGI-PGF)"/>
            <person name="Walter F."/>
            <person name="Albersmeier A."/>
            <person name="Kalinowski J."/>
            <person name="Ruckert C."/>
        </authorList>
    </citation>
    <scope>NUCLEOTIDE SEQUENCE</scope>
    <source>
        <strain evidence="4">CGMCC 1.10998</strain>
    </source>
</reference>
<dbReference type="EMBL" id="BMED01000002">
    <property type="protein sequence ID" value="GGC75844.1"/>
    <property type="molecule type" value="Genomic_DNA"/>
</dbReference>
<evidence type="ECO:0000313" key="4">
    <source>
        <dbReference type="EMBL" id="GGC75844.1"/>
    </source>
</evidence>
<comment type="caution">
    <text evidence="4">The sequence shown here is derived from an EMBL/GenBank/DDBJ whole genome shotgun (WGS) entry which is preliminary data.</text>
</comment>
<dbReference type="Gene3D" id="3.40.50.2300">
    <property type="match status" value="1"/>
</dbReference>
<feature type="modified residue" description="4-aspartylphosphate" evidence="2">
    <location>
        <position position="50"/>
    </location>
</feature>
<evidence type="ECO:0000256" key="2">
    <source>
        <dbReference type="PROSITE-ProRule" id="PRU00169"/>
    </source>
</evidence>
<dbReference type="SMART" id="SM00448">
    <property type="entry name" value="REC"/>
    <property type="match status" value="1"/>
</dbReference>
<dbReference type="GO" id="GO:0000160">
    <property type="term" value="P:phosphorelay signal transduction system"/>
    <property type="evidence" value="ECO:0007669"/>
    <property type="project" value="InterPro"/>
</dbReference>
<dbReference type="AlphaFoldDB" id="A0A916XJG7"/>
<dbReference type="Pfam" id="PF00072">
    <property type="entry name" value="Response_reg"/>
    <property type="match status" value="1"/>
</dbReference>
<organism evidence="4 5">
    <name type="scientific">Undibacterium terreum</name>
    <dbReference type="NCBI Taxonomy" id="1224302"/>
    <lineage>
        <taxon>Bacteria</taxon>
        <taxon>Pseudomonadati</taxon>
        <taxon>Pseudomonadota</taxon>
        <taxon>Betaproteobacteria</taxon>
        <taxon>Burkholderiales</taxon>
        <taxon>Oxalobacteraceae</taxon>
        <taxon>Undibacterium</taxon>
    </lineage>
</organism>
<accession>A0A916XJG7</accession>
<dbReference type="InterPro" id="IPR011006">
    <property type="entry name" value="CheY-like_superfamily"/>
</dbReference>
<dbReference type="PANTHER" id="PTHR44591:SF3">
    <property type="entry name" value="RESPONSE REGULATORY DOMAIN-CONTAINING PROTEIN"/>
    <property type="match status" value="1"/>
</dbReference>
<dbReference type="PROSITE" id="PS50110">
    <property type="entry name" value="RESPONSE_REGULATORY"/>
    <property type="match status" value="1"/>
</dbReference>
<keyword evidence="1 2" id="KW-0597">Phosphoprotein</keyword>
<dbReference type="InterPro" id="IPR001789">
    <property type="entry name" value="Sig_transdc_resp-reg_receiver"/>
</dbReference>
<name>A0A916XJG7_9BURK</name>
<protein>
    <recommendedName>
        <fullName evidence="3">Response regulatory domain-containing protein</fullName>
    </recommendedName>
</protein>
<sequence>MILIVDDDPDFAENCSMLLEAYGYEVTVASSGTEALEKVSLLSLELLISDCSMPGMTGLDLSKRIKTEKTTCLAPVILMSGSLEREVAHGNSYDAFMRKPFLAEHLLSQVKKLLSHNIGNATA</sequence>
<evidence type="ECO:0000256" key="1">
    <source>
        <dbReference type="ARBA" id="ARBA00022553"/>
    </source>
</evidence>
<evidence type="ECO:0000313" key="5">
    <source>
        <dbReference type="Proteomes" id="UP000637423"/>
    </source>
</evidence>